<dbReference type="PANTHER" id="PTHR36688">
    <property type="entry name" value="ENDO/EXONUCLEASE/PHOSPHATASE DOMAIN-CONTAINING PROTEIN"/>
    <property type="match status" value="1"/>
</dbReference>
<feature type="domain" description="Reverse transcriptase" evidence="1">
    <location>
        <begin position="1"/>
        <end position="236"/>
    </location>
</feature>
<dbReference type="EMBL" id="HACG01048810">
    <property type="protein sequence ID" value="CEK95675.1"/>
    <property type="molecule type" value="Transcribed_RNA"/>
</dbReference>
<evidence type="ECO:0000259" key="1">
    <source>
        <dbReference type="PROSITE" id="PS50878"/>
    </source>
</evidence>
<organism evidence="2">
    <name type="scientific">Arion vulgaris</name>
    <dbReference type="NCBI Taxonomy" id="1028688"/>
    <lineage>
        <taxon>Eukaryota</taxon>
        <taxon>Metazoa</taxon>
        <taxon>Spiralia</taxon>
        <taxon>Lophotrochozoa</taxon>
        <taxon>Mollusca</taxon>
        <taxon>Gastropoda</taxon>
        <taxon>Heterobranchia</taxon>
        <taxon>Euthyneura</taxon>
        <taxon>Panpulmonata</taxon>
        <taxon>Eupulmonata</taxon>
        <taxon>Stylommatophora</taxon>
        <taxon>Helicina</taxon>
        <taxon>Arionoidea</taxon>
        <taxon>Arionidae</taxon>
        <taxon>Arion</taxon>
    </lineage>
</organism>
<dbReference type="InterPro" id="IPR043502">
    <property type="entry name" value="DNA/RNA_pol_sf"/>
</dbReference>
<gene>
    <name evidence="2" type="primary">ORF208296</name>
</gene>
<dbReference type="PANTHER" id="PTHR36688:SF1">
    <property type="entry name" value="ENDONUCLEASE_EXONUCLEASE_PHOSPHATASE DOMAIN-CONTAINING PROTEIN"/>
    <property type="match status" value="1"/>
</dbReference>
<dbReference type="CDD" id="cd01650">
    <property type="entry name" value="RT_nLTR_like"/>
    <property type="match status" value="1"/>
</dbReference>
<dbReference type="Gene3D" id="3.30.70.270">
    <property type="match status" value="1"/>
</dbReference>
<accession>A0A0B7BU33</accession>
<dbReference type="InterPro" id="IPR052560">
    <property type="entry name" value="RdDP_mobile_element"/>
</dbReference>
<feature type="non-terminal residue" evidence="2">
    <location>
        <position position="1"/>
    </location>
</feature>
<protein>
    <recommendedName>
        <fullName evidence="1">Reverse transcriptase domain-containing protein</fullName>
    </recommendedName>
</protein>
<dbReference type="AlphaFoldDB" id="A0A0B7BU33"/>
<dbReference type="PROSITE" id="PS50878">
    <property type="entry name" value="RT_POL"/>
    <property type="match status" value="1"/>
</dbReference>
<evidence type="ECO:0000313" key="2">
    <source>
        <dbReference type="EMBL" id="CEK95675.1"/>
    </source>
</evidence>
<dbReference type="SUPFAM" id="SSF56672">
    <property type="entry name" value="DNA/RNA polymerases"/>
    <property type="match status" value="1"/>
</dbReference>
<dbReference type="Pfam" id="PF00078">
    <property type="entry name" value="RVT_1"/>
    <property type="match status" value="1"/>
</dbReference>
<name>A0A0B7BU33_9EUPU</name>
<dbReference type="InterPro" id="IPR000477">
    <property type="entry name" value="RT_dom"/>
</dbReference>
<sequence length="275" mass="31413">PISLTSCLCKTMERIINLRLQWYLESENILVSQQAGFRQCYSTEDQATYLSQEIEDAFQDKKLVLATWIDLRKAFDKVWKEGLLKKLRNSRIKGRMYRWIKAYLHNRKARVHLDGLKSKKVLLRHGVPQGGVLSPTLFLIFINDLVAELPQGVKVAMYADDLVIWCTNEYATVATKLIQRAVDALTSWANRLSVSINTDKCSTKLFTLSPKQKAGTIKINGELLKDKQPTYLGVTFDDRLTWKQHINKAAAKARRKLAILRKLSGTTWGASQKNT</sequence>
<reference evidence="2" key="1">
    <citation type="submission" date="2014-12" db="EMBL/GenBank/DDBJ databases">
        <title>Insight into the proteome of Arion vulgaris.</title>
        <authorList>
            <person name="Aradska J."/>
            <person name="Bulat T."/>
            <person name="Smidak R."/>
            <person name="Sarate P."/>
            <person name="Gangsoo J."/>
            <person name="Sialana F."/>
            <person name="Bilban M."/>
            <person name="Lubec G."/>
        </authorList>
    </citation>
    <scope>NUCLEOTIDE SEQUENCE</scope>
    <source>
        <tissue evidence="2">Skin</tissue>
    </source>
</reference>
<proteinExistence type="predicted"/>
<dbReference type="InterPro" id="IPR043128">
    <property type="entry name" value="Rev_trsase/Diguanyl_cyclase"/>
</dbReference>